<dbReference type="EMBL" id="CP001736">
    <property type="protein sequence ID" value="ADB30306.1"/>
    <property type="molecule type" value="Genomic_DNA"/>
</dbReference>
<dbReference type="STRING" id="479435.Kfla_1203"/>
<dbReference type="SUPFAM" id="SSF55729">
    <property type="entry name" value="Acyl-CoA N-acyltransferases (Nat)"/>
    <property type="match status" value="1"/>
</dbReference>
<feature type="domain" description="N-acetyltransferase" evidence="1">
    <location>
        <begin position="27"/>
        <end position="193"/>
    </location>
</feature>
<protein>
    <submittedName>
        <fullName evidence="2">GCN5-related N-acetyltransferase</fullName>
    </submittedName>
</protein>
<reference evidence="2 3" key="2">
    <citation type="journal article" date="2010" name="Stand. Genomic Sci.">
        <title>Complete genome sequence of Kribbella flavida type strain (IFO 14399).</title>
        <authorList>
            <person name="Pukall R."/>
            <person name="Lapidus A."/>
            <person name="Glavina Del Rio T."/>
            <person name="Copeland A."/>
            <person name="Tice H."/>
            <person name="Cheng J.-F."/>
            <person name="Lucas S."/>
            <person name="Chen F."/>
            <person name="Nolan M."/>
            <person name="LaButti K."/>
            <person name="Pati A."/>
            <person name="Ivanova N."/>
            <person name="Mavrommatis K."/>
            <person name="Mikhailova N."/>
            <person name="Pitluck S."/>
            <person name="Bruce D."/>
            <person name="Goodwin L."/>
            <person name="Land M."/>
            <person name="Hauser L."/>
            <person name="Chang Y.-J."/>
            <person name="Jeffries C.D."/>
            <person name="Chen A."/>
            <person name="Palaniappan K."/>
            <person name="Chain P."/>
            <person name="Rohde M."/>
            <person name="Goeker M."/>
            <person name="Bristow J."/>
            <person name="Eisen J.A."/>
            <person name="Markowitz V."/>
            <person name="Hugenholtz P."/>
            <person name="Kyrpides N.C."/>
            <person name="Klenk H.-P."/>
            <person name="Brettin T."/>
        </authorList>
    </citation>
    <scope>NUCLEOTIDE SEQUENCE [LARGE SCALE GENOMIC DNA]</scope>
    <source>
        <strain evidence="3">DSM 17836 / JCM 10339 / NBRC 14399</strain>
    </source>
</reference>
<dbReference type="KEGG" id="kfl:Kfla_1203"/>
<gene>
    <name evidence="2" type="ordered locus">Kfla_1203</name>
</gene>
<dbReference type="InterPro" id="IPR016181">
    <property type="entry name" value="Acyl_CoA_acyltransferase"/>
</dbReference>
<name>D2Q2X5_KRIFD</name>
<accession>D2Q2X5</accession>
<evidence type="ECO:0000313" key="3">
    <source>
        <dbReference type="Proteomes" id="UP000007967"/>
    </source>
</evidence>
<evidence type="ECO:0000313" key="2">
    <source>
        <dbReference type="EMBL" id="ADB30306.1"/>
    </source>
</evidence>
<dbReference type="AlphaFoldDB" id="D2Q2X5"/>
<dbReference type="Pfam" id="PF13302">
    <property type="entry name" value="Acetyltransf_3"/>
    <property type="match status" value="1"/>
</dbReference>
<sequence>MGMSDDGLAATDGAARYGVGLLSGDVVTLRATADEDLKVLAEWWNVSDAAALQHTMVRPSPVGQAEEMFRAWSVNKSGTLDTGFSVVLTGSRELIGHATLYGATTPARAATFAIMVGPEYVGKGYGTEATRMMLRYGFLELGLHRVELTVWAFNTRAIAAYAKAGFVKEGVRRAACFHNGAFHDQVFMGVLAEEFLA</sequence>
<dbReference type="HOGENOM" id="CLU_013985_3_2_11"/>
<dbReference type="eggNOG" id="COG1670">
    <property type="taxonomic scope" value="Bacteria"/>
</dbReference>
<dbReference type="InterPro" id="IPR000182">
    <property type="entry name" value="GNAT_dom"/>
</dbReference>
<keyword evidence="3" id="KW-1185">Reference proteome</keyword>
<dbReference type="Gene3D" id="3.40.630.30">
    <property type="match status" value="1"/>
</dbReference>
<dbReference type="PANTHER" id="PTHR43415">
    <property type="entry name" value="SPERMIDINE N(1)-ACETYLTRANSFERASE"/>
    <property type="match status" value="1"/>
</dbReference>
<dbReference type="PANTHER" id="PTHR43415:SF3">
    <property type="entry name" value="GNAT-FAMILY ACETYLTRANSFERASE"/>
    <property type="match status" value="1"/>
</dbReference>
<keyword evidence="2" id="KW-0808">Transferase</keyword>
<dbReference type="PROSITE" id="PS51186">
    <property type="entry name" value="GNAT"/>
    <property type="match status" value="1"/>
</dbReference>
<dbReference type="GO" id="GO:0016747">
    <property type="term" value="F:acyltransferase activity, transferring groups other than amino-acyl groups"/>
    <property type="evidence" value="ECO:0007669"/>
    <property type="project" value="InterPro"/>
</dbReference>
<evidence type="ECO:0000259" key="1">
    <source>
        <dbReference type="PROSITE" id="PS51186"/>
    </source>
</evidence>
<reference evidence="3" key="1">
    <citation type="submission" date="2009-09" db="EMBL/GenBank/DDBJ databases">
        <title>The complete genome of Kribbella flavida DSM 17836.</title>
        <authorList>
            <consortium name="US DOE Joint Genome Institute (JGI-PGF)"/>
            <person name="Lucas S."/>
            <person name="Copeland A."/>
            <person name="Lapidus A."/>
            <person name="Glavina del Rio T."/>
            <person name="Dalin E."/>
            <person name="Tice H."/>
            <person name="Bruce D."/>
            <person name="Goodwin L."/>
            <person name="Pitluck S."/>
            <person name="Kyrpides N."/>
            <person name="Mavromatis K."/>
            <person name="Ivanova N."/>
            <person name="Saunders E."/>
            <person name="Brettin T."/>
            <person name="Detter J.C."/>
            <person name="Han C."/>
            <person name="Larimer F."/>
            <person name="Land M."/>
            <person name="Hauser L."/>
            <person name="Markowitz V."/>
            <person name="Cheng J.-F."/>
            <person name="Hugenholtz P."/>
            <person name="Woyke T."/>
            <person name="Wu D."/>
            <person name="Pukall R."/>
            <person name="Klenk H.-P."/>
            <person name="Eisen J.A."/>
        </authorList>
    </citation>
    <scope>NUCLEOTIDE SEQUENCE [LARGE SCALE GENOMIC DNA]</scope>
    <source>
        <strain evidence="3">DSM 17836 / JCM 10339 / NBRC 14399</strain>
    </source>
</reference>
<dbReference type="CDD" id="cd04301">
    <property type="entry name" value="NAT_SF"/>
    <property type="match status" value="1"/>
</dbReference>
<proteinExistence type="predicted"/>
<organism evidence="2 3">
    <name type="scientific">Kribbella flavida (strain DSM 17836 / JCM 10339 / NBRC 14399)</name>
    <dbReference type="NCBI Taxonomy" id="479435"/>
    <lineage>
        <taxon>Bacteria</taxon>
        <taxon>Bacillati</taxon>
        <taxon>Actinomycetota</taxon>
        <taxon>Actinomycetes</taxon>
        <taxon>Propionibacteriales</taxon>
        <taxon>Kribbellaceae</taxon>
        <taxon>Kribbella</taxon>
    </lineage>
</organism>
<dbReference type="Proteomes" id="UP000007967">
    <property type="component" value="Chromosome"/>
</dbReference>